<evidence type="ECO:0000313" key="1">
    <source>
        <dbReference type="EMBL" id="MDM8562954.1"/>
    </source>
</evidence>
<keyword evidence="2" id="KW-1185">Reference proteome</keyword>
<dbReference type="Pfam" id="PF11159">
    <property type="entry name" value="DUF2939"/>
    <property type="match status" value="1"/>
</dbReference>
<accession>A0ABT7VTR5</accession>
<comment type="caution">
    <text evidence="1">The sequence shown here is derived from an EMBL/GenBank/DDBJ whole genome shotgun (WGS) entry which is preliminary data.</text>
</comment>
<evidence type="ECO:0000313" key="2">
    <source>
        <dbReference type="Proteomes" id="UP001171945"/>
    </source>
</evidence>
<dbReference type="EMBL" id="JAUCGM010000369">
    <property type="protein sequence ID" value="MDM8562954.1"/>
    <property type="molecule type" value="Genomic_DNA"/>
</dbReference>
<gene>
    <name evidence="1" type="ORF">QUF54_06325</name>
</gene>
<dbReference type="InterPro" id="IPR021330">
    <property type="entry name" value="DUF2939"/>
</dbReference>
<feature type="non-terminal residue" evidence="1">
    <location>
        <position position="145"/>
    </location>
</feature>
<protein>
    <submittedName>
        <fullName evidence="1">DUF2939 domain-containing protein</fullName>
    </submittedName>
</protein>
<dbReference type="Proteomes" id="UP001171945">
    <property type="component" value="Unassembled WGS sequence"/>
</dbReference>
<organism evidence="1 2">
    <name type="scientific">Candidatus Marithioploca araucensis</name>
    <dbReference type="NCBI Taxonomy" id="70273"/>
    <lineage>
        <taxon>Bacteria</taxon>
        <taxon>Pseudomonadati</taxon>
        <taxon>Pseudomonadota</taxon>
        <taxon>Gammaproteobacteria</taxon>
        <taxon>Thiotrichales</taxon>
        <taxon>Thiotrichaceae</taxon>
        <taxon>Candidatus Marithioploca</taxon>
    </lineage>
</organism>
<name>A0ABT7VTR5_9GAMM</name>
<proteinExistence type="predicted"/>
<reference evidence="1" key="1">
    <citation type="submission" date="2023-06" db="EMBL/GenBank/DDBJ databases">
        <title>Uncultivated large filamentous bacteria from sulfidic sediments reveal new species and different genomic features in energy metabolism and defense.</title>
        <authorList>
            <person name="Fonseca A."/>
        </authorList>
    </citation>
    <scope>NUCLEOTIDE SEQUENCE</scope>
    <source>
        <strain evidence="1">HSG4</strain>
    </source>
</reference>
<sequence>MKYFSGLLFLAIMAYLISPYYSLYEINNAIEKNDNVTFEKWVDIEEVRQTHKENMEWKVNNVGPQGGVLADTMRKGINAFGNVAADTIDANWMLERLRKIKGPLWEELTFAFFESPTRFTVRLGQLGREPLHIQLTRQDWFWRVT</sequence>